<dbReference type="GO" id="GO:0016787">
    <property type="term" value="F:hydrolase activity"/>
    <property type="evidence" value="ECO:0007669"/>
    <property type="project" value="UniProtKB-KW"/>
</dbReference>
<keyword evidence="3" id="KW-1185">Reference proteome</keyword>
<dbReference type="KEGG" id="mbd:MEBOL_007521"/>
<evidence type="ECO:0000313" key="3">
    <source>
        <dbReference type="Proteomes" id="UP000217289"/>
    </source>
</evidence>
<organism evidence="2 3">
    <name type="scientific">Melittangium boletus DSM 14713</name>
    <dbReference type="NCBI Taxonomy" id="1294270"/>
    <lineage>
        <taxon>Bacteria</taxon>
        <taxon>Pseudomonadati</taxon>
        <taxon>Myxococcota</taxon>
        <taxon>Myxococcia</taxon>
        <taxon>Myxococcales</taxon>
        <taxon>Cystobacterineae</taxon>
        <taxon>Archangiaceae</taxon>
        <taxon>Melittangium</taxon>
    </lineage>
</organism>
<dbReference type="PANTHER" id="PTHR42663:SF4">
    <property type="entry name" value="SLL1036 PROTEIN"/>
    <property type="match status" value="1"/>
</dbReference>
<dbReference type="AlphaFoldDB" id="A0A250IRZ5"/>
<dbReference type="EMBL" id="CP022163">
    <property type="protein sequence ID" value="ATB34020.1"/>
    <property type="molecule type" value="Genomic_DNA"/>
</dbReference>
<reference evidence="2 3" key="1">
    <citation type="submission" date="2017-06" db="EMBL/GenBank/DDBJ databases">
        <authorList>
            <person name="Kim H.J."/>
            <person name="Triplett B.A."/>
        </authorList>
    </citation>
    <scope>NUCLEOTIDE SEQUENCE [LARGE SCALE GENOMIC DNA]</scope>
    <source>
        <strain evidence="2 3">DSM 14713</strain>
    </source>
</reference>
<dbReference type="OrthoDB" id="9803916at2"/>
<dbReference type="InterPro" id="IPR001279">
    <property type="entry name" value="Metallo-B-lactamas"/>
</dbReference>
<dbReference type="SMART" id="SM00849">
    <property type="entry name" value="Lactamase_B"/>
    <property type="match status" value="1"/>
</dbReference>
<proteinExistence type="predicted"/>
<dbReference type="InterPro" id="IPR036866">
    <property type="entry name" value="RibonucZ/Hydroxyglut_hydro"/>
</dbReference>
<dbReference type="PANTHER" id="PTHR42663">
    <property type="entry name" value="HYDROLASE C777.06C-RELATED-RELATED"/>
    <property type="match status" value="1"/>
</dbReference>
<dbReference type="CDD" id="cd07715">
    <property type="entry name" value="TaR3-like_MBL-fold"/>
    <property type="match status" value="1"/>
</dbReference>
<accession>A0A250IRZ5</accession>
<evidence type="ECO:0000313" key="2">
    <source>
        <dbReference type="EMBL" id="ATB34020.1"/>
    </source>
</evidence>
<dbReference type="Pfam" id="PF12706">
    <property type="entry name" value="Lactamase_B_2"/>
    <property type="match status" value="1"/>
</dbReference>
<dbReference type="Gene3D" id="3.60.15.10">
    <property type="entry name" value="Ribonuclease Z/Hydroxyacylglutathione hydrolase-like"/>
    <property type="match status" value="1"/>
</dbReference>
<dbReference type="SUPFAM" id="SSF56281">
    <property type="entry name" value="Metallo-hydrolase/oxidoreductase"/>
    <property type="match status" value="1"/>
</dbReference>
<protein>
    <submittedName>
        <fullName evidence="2">Metal-dependent hydrolase</fullName>
    </submittedName>
</protein>
<evidence type="ECO:0000259" key="1">
    <source>
        <dbReference type="SMART" id="SM00849"/>
    </source>
</evidence>
<keyword evidence="2" id="KW-0378">Hydrolase</keyword>
<sequence>MDVRFHGVRGSIAVSGAHAARIGGNTSCVEVTSQGERLILDAGTGIRALGEVMMREGAPHKATLFFSHLHWDHVQGFPFFTPGFLPTTELALYGPGPEGDRALAAVLARQMEPPNFPVPLSTMRSKMAFHSALHGQTVEVGPFKVTPFDSPHPQGCLAYRVEADGHSFVYATDMEISLATLDGRQARWMEGADALCLDAQYTPDEYNGARGIPKKGWGHSTMVDAARVARAVDARRLFLFHHDPAHNDEQVEGMAEEARQDFSASEPAREGKRIILGACA</sequence>
<name>A0A250IRZ5_9BACT</name>
<feature type="domain" description="Metallo-beta-lactamase" evidence="1">
    <location>
        <begin position="25"/>
        <end position="210"/>
    </location>
</feature>
<dbReference type="RefSeq" id="WP_095981971.1">
    <property type="nucleotide sequence ID" value="NZ_CP022163.1"/>
</dbReference>
<gene>
    <name evidence="2" type="ORF">MEBOL_007521</name>
</gene>
<dbReference type="Proteomes" id="UP000217289">
    <property type="component" value="Chromosome"/>
</dbReference>